<keyword evidence="2" id="KW-0812">Transmembrane</keyword>
<dbReference type="InterPro" id="IPR013783">
    <property type="entry name" value="Ig-like_fold"/>
</dbReference>
<accession>A0AAY4CQX4</accession>
<evidence type="ECO:0000256" key="7">
    <source>
        <dbReference type="SAM" id="MobiDB-lite"/>
    </source>
</evidence>
<reference evidence="8 9" key="1">
    <citation type="submission" date="2020-06" db="EMBL/GenBank/DDBJ databases">
        <authorList>
            <consortium name="Wellcome Sanger Institute Data Sharing"/>
        </authorList>
    </citation>
    <scope>NUCLEOTIDE SEQUENCE [LARGE SCALE GENOMIC DNA]</scope>
</reference>
<dbReference type="GO" id="GO:0009897">
    <property type="term" value="C:external side of plasma membrane"/>
    <property type="evidence" value="ECO:0007669"/>
    <property type="project" value="TreeGrafter"/>
</dbReference>
<keyword evidence="9" id="KW-1185">Reference proteome</keyword>
<keyword evidence="3" id="KW-0732">Signal</keyword>
<evidence type="ECO:0000313" key="8">
    <source>
        <dbReference type="Ensembl" id="ENSDCDP00010035635.1"/>
    </source>
</evidence>
<evidence type="ECO:0000256" key="4">
    <source>
        <dbReference type="ARBA" id="ARBA00022989"/>
    </source>
</evidence>
<dbReference type="SUPFAM" id="SSF49265">
    <property type="entry name" value="Fibronectin type III"/>
    <property type="match status" value="1"/>
</dbReference>
<evidence type="ECO:0000313" key="9">
    <source>
        <dbReference type="Proteomes" id="UP000694580"/>
    </source>
</evidence>
<dbReference type="InterPro" id="IPR036116">
    <property type="entry name" value="FN3_sf"/>
</dbReference>
<keyword evidence="4" id="KW-1133">Transmembrane helix</keyword>
<comment type="subcellular location">
    <subcellularLocation>
        <location evidence="1">Membrane</location>
        <topology evidence="1">Single-pass membrane protein</topology>
    </subcellularLocation>
</comment>
<dbReference type="PANTHER" id="PTHR23037">
    <property type="entry name" value="CYTOKINE RECEPTOR"/>
    <property type="match status" value="1"/>
</dbReference>
<dbReference type="AlphaFoldDB" id="A0AAY4CQX4"/>
<protein>
    <recommendedName>
        <fullName evidence="10">Fibronectin type-III domain-containing protein</fullName>
    </recommendedName>
</protein>
<reference evidence="8" key="3">
    <citation type="submission" date="2025-09" db="UniProtKB">
        <authorList>
            <consortium name="Ensembl"/>
        </authorList>
    </citation>
    <scope>IDENTIFICATION</scope>
</reference>
<dbReference type="GeneTree" id="ENSGT00510000048783"/>
<dbReference type="GO" id="GO:0004896">
    <property type="term" value="F:cytokine receptor activity"/>
    <property type="evidence" value="ECO:0007669"/>
    <property type="project" value="TreeGrafter"/>
</dbReference>
<organism evidence="8 9">
    <name type="scientific">Denticeps clupeoides</name>
    <name type="common">denticle herring</name>
    <dbReference type="NCBI Taxonomy" id="299321"/>
    <lineage>
        <taxon>Eukaryota</taxon>
        <taxon>Metazoa</taxon>
        <taxon>Chordata</taxon>
        <taxon>Craniata</taxon>
        <taxon>Vertebrata</taxon>
        <taxon>Euteleostomi</taxon>
        <taxon>Actinopterygii</taxon>
        <taxon>Neopterygii</taxon>
        <taxon>Teleostei</taxon>
        <taxon>Clupei</taxon>
        <taxon>Clupeiformes</taxon>
        <taxon>Denticipitoidei</taxon>
        <taxon>Denticipitidae</taxon>
        <taxon>Denticeps</taxon>
    </lineage>
</organism>
<evidence type="ECO:0000256" key="6">
    <source>
        <dbReference type="ARBA" id="ARBA00023170"/>
    </source>
</evidence>
<name>A0AAY4CQX4_9TELE</name>
<evidence type="ECO:0000256" key="1">
    <source>
        <dbReference type="ARBA" id="ARBA00004167"/>
    </source>
</evidence>
<evidence type="ECO:0000256" key="2">
    <source>
        <dbReference type="ARBA" id="ARBA00022692"/>
    </source>
</evidence>
<reference evidence="8" key="2">
    <citation type="submission" date="2025-08" db="UniProtKB">
        <authorList>
            <consortium name="Ensembl"/>
        </authorList>
    </citation>
    <scope>IDENTIFICATION</scope>
</reference>
<keyword evidence="5" id="KW-0472">Membrane</keyword>
<dbReference type="Ensembl" id="ENSDCDT00010044629.1">
    <property type="protein sequence ID" value="ENSDCDP00010035635.1"/>
    <property type="gene ID" value="ENSDCDG00010023133.1"/>
</dbReference>
<proteinExistence type="predicted"/>
<feature type="region of interest" description="Disordered" evidence="7">
    <location>
        <begin position="316"/>
        <end position="347"/>
    </location>
</feature>
<gene>
    <name evidence="8" type="primary">il21r.1</name>
</gene>
<evidence type="ECO:0000256" key="5">
    <source>
        <dbReference type="ARBA" id="ARBA00023136"/>
    </source>
</evidence>
<dbReference type="Gene3D" id="2.60.40.10">
    <property type="entry name" value="Immunoglobulins"/>
    <property type="match status" value="1"/>
</dbReference>
<feature type="compositionally biased region" description="Basic and acidic residues" evidence="7">
    <location>
        <begin position="333"/>
        <end position="342"/>
    </location>
</feature>
<keyword evidence="6" id="KW-0675">Receptor</keyword>
<sequence length="436" mass="48024">VSCATDFISTVNCSSSGASDDDDVINGSCEIGPSQHWCTMQPDKFDLVVCFNTNCTAAMMLHHLSSNVTVVTVKPRPPFNLTLTEVSGGFNLTWSTVYTGDDNFLLSGHLVYHVRLRTGSLEVKSPLFYKLEEDRRFQLIERDGLQNCVTYLADVKATVKPGMFRALWSDWSSGVELRTVDNVLQNWAYLSLLMVVPVVVICVKMWAKKPLLFHYIPNPEQFFKPLYHTYEGDFKKWVGPVLTLNNFDVPEKSTSLQVVSEKTPGPLETDERRACLVQHSSSADPGSRSPPRPYFFGADSHGADCSAGHISIDTVTVSGEEDGGGRALGAENQRAERPAPGRDEEDWLPQEDVEAISLSSYSSSEHSEDGYPRVGLDLDTIDSGFLESDCSSPGFDGGERAEMALLKEVEGPHSNYVKQWIAFPAAQEGEPKSTGC</sequence>
<evidence type="ECO:0008006" key="10">
    <source>
        <dbReference type="Google" id="ProtNLM"/>
    </source>
</evidence>
<dbReference type="Proteomes" id="UP000694580">
    <property type="component" value="Chromosome 7"/>
</dbReference>
<evidence type="ECO:0000256" key="3">
    <source>
        <dbReference type="ARBA" id="ARBA00022729"/>
    </source>
</evidence>
<dbReference type="PANTHER" id="PTHR23037:SF36">
    <property type="entry name" value="INTERLEUKIN 21 RECEPTOR, TANDEM DUPLICATE 1"/>
    <property type="match status" value="1"/>
</dbReference>